<dbReference type="EMBL" id="CAJVQB010032745">
    <property type="protein sequence ID" value="CAG8818742.1"/>
    <property type="molecule type" value="Genomic_DNA"/>
</dbReference>
<keyword evidence="2" id="KW-1185">Reference proteome</keyword>
<evidence type="ECO:0000313" key="1">
    <source>
        <dbReference type="EMBL" id="CAG8818742.1"/>
    </source>
</evidence>
<gene>
    <name evidence="1" type="ORF">GMARGA_LOCUS27130</name>
</gene>
<name>A0ABN7W6Q0_GIGMA</name>
<comment type="caution">
    <text evidence="1">The sequence shown here is derived from an EMBL/GenBank/DDBJ whole genome shotgun (WGS) entry which is preliminary data.</text>
</comment>
<dbReference type="Proteomes" id="UP000789901">
    <property type="component" value="Unassembled WGS sequence"/>
</dbReference>
<reference evidence="1 2" key="1">
    <citation type="submission" date="2021-06" db="EMBL/GenBank/DDBJ databases">
        <authorList>
            <person name="Kallberg Y."/>
            <person name="Tangrot J."/>
            <person name="Rosling A."/>
        </authorList>
    </citation>
    <scope>NUCLEOTIDE SEQUENCE [LARGE SCALE GENOMIC DNA]</scope>
    <source>
        <strain evidence="1 2">120-4 pot B 10/14</strain>
    </source>
</reference>
<feature type="non-terminal residue" evidence="1">
    <location>
        <position position="53"/>
    </location>
</feature>
<sequence>MTSTDIVEQLRILAEEEEILFEDVSEVVKVANWITQYVASLKKHTAETAIEEN</sequence>
<evidence type="ECO:0000313" key="2">
    <source>
        <dbReference type="Proteomes" id="UP000789901"/>
    </source>
</evidence>
<organism evidence="1 2">
    <name type="scientific">Gigaspora margarita</name>
    <dbReference type="NCBI Taxonomy" id="4874"/>
    <lineage>
        <taxon>Eukaryota</taxon>
        <taxon>Fungi</taxon>
        <taxon>Fungi incertae sedis</taxon>
        <taxon>Mucoromycota</taxon>
        <taxon>Glomeromycotina</taxon>
        <taxon>Glomeromycetes</taxon>
        <taxon>Diversisporales</taxon>
        <taxon>Gigasporaceae</taxon>
        <taxon>Gigaspora</taxon>
    </lineage>
</organism>
<protein>
    <submittedName>
        <fullName evidence="1">45205_t:CDS:1</fullName>
    </submittedName>
</protein>
<proteinExistence type="predicted"/>
<accession>A0ABN7W6Q0</accession>